<feature type="domain" description="Glycosyltransferase 2-like" evidence="3">
    <location>
        <begin position="9"/>
        <end position="175"/>
    </location>
</feature>
<dbReference type="Proteomes" id="UP001524940">
    <property type="component" value="Unassembled WGS sequence"/>
</dbReference>
<dbReference type="SUPFAM" id="SSF53448">
    <property type="entry name" value="Nucleotide-diphospho-sugar transferases"/>
    <property type="match status" value="1"/>
</dbReference>
<name>A0ABT1XW87_LACLE</name>
<proteinExistence type="predicted"/>
<gene>
    <name evidence="4" type="ORF">DS743_03440</name>
</gene>
<dbReference type="RefSeq" id="WP_072544295.1">
    <property type="nucleotide sequence ID" value="NZ_QOCY01000033.1"/>
</dbReference>
<dbReference type="CDD" id="cd00761">
    <property type="entry name" value="Glyco_tranf_GTA_type"/>
    <property type="match status" value="1"/>
</dbReference>
<evidence type="ECO:0000259" key="3">
    <source>
        <dbReference type="Pfam" id="PF00535"/>
    </source>
</evidence>
<dbReference type="PANTHER" id="PTHR22916">
    <property type="entry name" value="GLYCOSYLTRANSFERASE"/>
    <property type="match status" value="1"/>
</dbReference>
<reference evidence="4 5" key="1">
    <citation type="submission" date="2018-07" db="EMBL/GenBank/DDBJ databases">
        <title>Genome sequencing and assembly of Lactobacillus leichmannii.</title>
        <authorList>
            <person name="Rong J.-C."/>
            <person name="Li M.-Y."/>
            <person name="Zhang Q.-F."/>
            <person name="Chi N.-Y."/>
        </authorList>
    </citation>
    <scope>NUCLEOTIDE SEQUENCE [LARGE SCALE GENOMIC DNA]</scope>
    <source>
        <strain evidence="4 5">JCM 1148</strain>
    </source>
</reference>
<dbReference type="EMBL" id="QOCY01000033">
    <property type="protein sequence ID" value="MCR5970907.1"/>
    <property type="molecule type" value="Genomic_DNA"/>
</dbReference>
<keyword evidence="5" id="KW-1185">Reference proteome</keyword>
<keyword evidence="1" id="KW-0328">Glycosyltransferase</keyword>
<evidence type="ECO:0000256" key="2">
    <source>
        <dbReference type="ARBA" id="ARBA00022679"/>
    </source>
</evidence>
<dbReference type="Pfam" id="PF00535">
    <property type="entry name" value="Glycos_transf_2"/>
    <property type="match status" value="1"/>
</dbReference>
<organism evidence="4 5">
    <name type="scientific">Lactobacillus leichmannii</name>
    <dbReference type="NCBI Taxonomy" id="28039"/>
    <lineage>
        <taxon>Bacteria</taxon>
        <taxon>Bacillati</taxon>
        <taxon>Bacillota</taxon>
        <taxon>Bacilli</taxon>
        <taxon>Lactobacillales</taxon>
        <taxon>Lactobacillaceae</taxon>
        <taxon>Lactobacillus</taxon>
    </lineage>
</organism>
<comment type="caution">
    <text evidence="4">The sequence shown here is derived from an EMBL/GenBank/DDBJ whole genome shotgun (WGS) entry which is preliminary data.</text>
</comment>
<dbReference type="Gene3D" id="3.90.550.10">
    <property type="entry name" value="Spore Coat Polysaccharide Biosynthesis Protein SpsA, Chain A"/>
    <property type="match status" value="1"/>
</dbReference>
<dbReference type="PANTHER" id="PTHR22916:SF51">
    <property type="entry name" value="GLYCOSYLTRANSFERASE EPSH-RELATED"/>
    <property type="match status" value="1"/>
</dbReference>
<dbReference type="InterPro" id="IPR029044">
    <property type="entry name" value="Nucleotide-diphossugar_trans"/>
</dbReference>
<keyword evidence="2" id="KW-0808">Transferase</keyword>
<protein>
    <submittedName>
        <fullName evidence="4">Glycosyltransferase</fullName>
    </submittedName>
</protein>
<accession>A0ABT1XW87</accession>
<dbReference type="InterPro" id="IPR001173">
    <property type="entry name" value="Glyco_trans_2-like"/>
</dbReference>
<evidence type="ECO:0000256" key="1">
    <source>
        <dbReference type="ARBA" id="ARBA00022676"/>
    </source>
</evidence>
<evidence type="ECO:0000313" key="5">
    <source>
        <dbReference type="Proteomes" id="UP001524940"/>
    </source>
</evidence>
<sequence length="333" mass="38539">MNNELPLVSIIVPVYKVEKYLNQCVESIINQTYQNLEIILIDDGSPDNCGQLIDDWAKRDERIVALHQKNGGLSAARNTGLDNCHGEWLAFVDSDDYVAKDYIEKMLKAAMRDHTNLVISHYYEVDEISGEQINIKHNPAKVYNIDEFWKLYYSPEKNFVPLVVAWDKLYAREIFEERRYAVGLVHEDEEIIFDIVKNARRISIISNSLYYYRVNRSGSIMAGIHASDKMNQVILEIKKTRTLKLMHDEIWIGAIGATDDLIIDAINSKALFNDAKAREFYSEVIPMAKKNQRILSKHGYKLGEKQRVYLAIPGLICFLKRVKNNFKKIYIAR</sequence>
<evidence type="ECO:0000313" key="4">
    <source>
        <dbReference type="EMBL" id="MCR5970907.1"/>
    </source>
</evidence>